<protein>
    <submittedName>
        <fullName evidence="1">Uncharacterized protein</fullName>
    </submittedName>
</protein>
<reference evidence="2" key="1">
    <citation type="submission" date="2016-10" db="EMBL/GenBank/DDBJ databases">
        <authorList>
            <person name="Wibberg D."/>
        </authorList>
    </citation>
    <scope>NUCLEOTIDE SEQUENCE [LARGE SCALE GENOMIC DNA]</scope>
</reference>
<gene>
    <name evidence="1" type="ORF">DSM25559_3788</name>
</gene>
<dbReference type="AlphaFoldDB" id="A0A1R3TXW0"/>
<dbReference type="Proteomes" id="UP000187891">
    <property type="component" value="Unassembled WGS sequence"/>
</dbReference>
<dbReference type="EMBL" id="FMUE01000010">
    <property type="protein sequence ID" value="SCX31715.1"/>
    <property type="molecule type" value="Genomic_DNA"/>
</dbReference>
<evidence type="ECO:0000313" key="2">
    <source>
        <dbReference type="Proteomes" id="UP000187891"/>
    </source>
</evidence>
<sequence length="155" mass="17751">MYKTCEDWFDEVAGDLKQTNARKYRRLRAAYNNLIGRANGGRPGVLKALEHGEDILALIKFGPVEDAWVPVNMPPLVIPLKPAGPPSAYWVELLTPSTLAQDFLVNMEELFLETWVPRYGLRRARLLWLSQCLQMVVGHWGTLAIELYERLCLKR</sequence>
<accession>A0A1R3TXW0</accession>
<dbReference type="RefSeq" id="WP_077121935.1">
    <property type="nucleotide sequence ID" value="NZ_FMUE01000010.1"/>
</dbReference>
<organism evidence="1 2">
    <name type="scientific">Agrobacterium rosae</name>
    <dbReference type="NCBI Taxonomy" id="1972867"/>
    <lineage>
        <taxon>Bacteria</taxon>
        <taxon>Pseudomonadati</taxon>
        <taxon>Pseudomonadota</taxon>
        <taxon>Alphaproteobacteria</taxon>
        <taxon>Hyphomicrobiales</taxon>
        <taxon>Rhizobiaceae</taxon>
        <taxon>Rhizobium/Agrobacterium group</taxon>
        <taxon>Agrobacterium</taxon>
    </lineage>
</organism>
<name>A0A1R3TXW0_9HYPH</name>
<proteinExistence type="predicted"/>
<evidence type="ECO:0000313" key="1">
    <source>
        <dbReference type="EMBL" id="SCX31715.1"/>
    </source>
</evidence>
<dbReference type="STRING" id="1907666.DSM25559_3788"/>